<dbReference type="GO" id="GO:0005886">
    <property type="term" value="C:plasma membrane"/>
    <property type="evidence" value="ECO:0007669"/>
    <property type="project" value="UniProtKB-SubCell"/>
</dbReference>
<evidence type="ECO:0000256" key="4">
    <source>
        <dbReference type="ARBA" id="ARBA00022989"/>
    </source>
</evidence>
<comment type="subcellular location">
    <subcellularLocation>
        <location evidence="1">Cell membrane</location>
        <topology evidence="1">Multi-pass membrane protein</topology>
    </subcellularLocation>
</comment>
<feature type="transmembrane region" description="Helical" evidence="6">
    <location>
        <begin position="190"/>
        <end position="208"/>
    </location>
</feature>
<feature type="transmembrane region" description="Helical" evidence="6">
    <location>
        <begin position="278"/>
        <end position="294"/>
    </location>
</feature>
<dbReference type="InterPro" id="IPR044550">
    <property type="entry name" value="WzxE"/>
</dbReference>
<name>F5YN42_TREPZ</name>
<dbReference type="RefSeq" id="WP_015709665.1">
    <property type="nucleotide sequence ID" value="NC_015578.1"/>
</dbReference>
<dbReference type="AlphaFoldDB" id="F5YN42"/>
<evidence type="ECO:0000256" key="3">
    <source>
        <dbReference type="ARBA" id="ARBA00022692"/>
    </source>
</evidence>
<evidence type="ECO:0000256" key="2">
    <source>
        <dbReference type="ARBA" id="ARBA00022475"/>
    </source>
</evidence>
<feature type="transmembrane region" description="Helical" evidence="6">
    <location>
        <begin position="378"/>
        <end position="401"/>
    </location>
</feature>
<organism evidence="7 8">
    <name type="scientific">Treponema primitia (strain ATCC BAA-887 / DSM 12427 / ZAS-2)</name>
    <dbReference type="NCBI Taxonomy" id="545694"/>
    <lineage>
        <taxon>Bacteria</taxon>
        <taxon>Pseudomonadati</taxon>
        <taxon>Spirochaetota</taxon>
        <taxon>Spirochaetia</taxon>
        <taxon>Spirochaetales</taxon>
        <taxon>Treponemataceae</taxon>
        <taxon>Treponema</taxon>
    </lineage>
</organism>
<feature type="transmembrane region" description="Helical" evidence="6">
    <location>
        <begin position="233"/>
        <end position="258"/>
    </location>
</feature>
<evidence type="ECO:0000313" key="7">
    <source>
        <dbReference type="EMBL" id="AEF85735.1"/>
    </source>
</evidence>
<reference evidence="8" key="1">
    <citation type="submission" date="2009-12" db="EMBL/GenBank/DDBJ databases">
        <title>Complete sequence of Treponema primitia strain ZAS-2.</title>
        <authorList>
            <person name="Tetu S.G."/>
            <person name="Matson E."/>
            <person name="Ren Q."/>
            <person name="Seshadri R."/>
            <person name="Elbourne L."/>
            <person name="Hassan K.A."/>
            <person name="Durkin A."/>
            <person name="Radune D."/>
            <person name="Mohamoud Y."/>
            <person name="Shay R."/>
            <person name="Jin S."/>
            <person name="Zhang X."/>
            <person name="Lucey K."/>
            <person name="Ballor N.R."/>
            <person name="Ottesen E."/>
            <person name="Rosenthal R."/>
            <person name="Allen A."/>
            <person name="Leadbetter J.R."/>
            <person name="Paulsen I.T."/>
        </authorList>
    </citation>
    <scope>NUCLEOTIDE SEQUENCE [LARGE SCALE GENOMIC DNA]</scope>
    <source>
        <strain evidence="8">ATCC BAA-887 / DSM 12427 / ZAS-2</strain>
    </source>
</reference>
<feature type="transmembrane region" description="Helical" evidence="6">
    <location>
        <begin position="20"/>
        <end position="48"/>
    </location>
</feature>
<dbReference type="GO" id="GO:0009246">
    <property type="term" value="P:enterobacterial common antigen biosynthetic process"/>
    <property type="evidence" value="ECO:0007669"/>
    <property type="project" value="InterPro"/>
</dbReference>
<evidence type="ECO:0000256" key="1">
    <source>
        <dbReference type="ARBA" id="ARBA00004651"/>
    </source>
</evidence>
<accession>F5YN42</accession>
<dbReference type="Pfam" id="PF01943">
    <property type="entry name" value="Polysacc_synt"/>
    <property type="match status" value="1"/>
</dbReference>
<feature type="transmembrane region" description="Helical" evidence="6">
    <location>
        <begin position="165"/>
        <end position="184"/>
    </location>
</feature>
<feature type="transmembrane region" description="Helical" evidence="6">
    <location>
        <begin position="315"/>
        <end position="339"/>
    </location>
</feature>
<gene>
    <name evidence="7" type="ordered locus">TREPR_0338</name>
</gene>
<dbReference type="eggNOG" id="COG2244">
    <property type="taxonomic scope" value="Bacteria"/>
</dbReference>
<evidence type="ECO:0000256" key="6">
    <source>
        <dbReference type="SAM" id="Phobius"/>
    </source>
</evidence>
<protein>
    <submittedName>
        <fullName evidence="7">Lipopolysaccharide biosynthesis protein</fullName>
    </submittedName>
</protein>
<dbReference type="InterPro" id="IPR002797">
    <property type="entry name" value="Polysacc_synth"/>
</dbReference>
<dbReference type="STRING" id="545694.TREPR_0338"/>
<dbReference type="CDD" id="cd13125">
    <property type="entry name" value="MATE_like_10"/>
    <property type="match status" value="1"/>
</dbReference>
<keyword evidence="5 6" id="KW-0472">Membrane</keyword>
<evidence type="ECO:0000313" key="8">
    <source>
        <dbReference type="Proteomes" id="UP000009223"/>
    </source>
</evidence>
<dbReference type="PANTHER" id="PTHR30250">
    <property type="entry name" value="PST FAMILY PREDICTED COLANIC ACID TRANSPORTER"/>
    <property type="match status" value="1"/>
</dbReference>
<feature type="transmembrane region" description="Helical" evidence="6">
    <location>
        <begin position="351"/>
        <end position="371"/>
    </location>
</feature>
<keyword evidence="2" id="KW-1003">Cell membrane</keyword>
<feature type="transmembrane region" description="Helical" evidence="6">
    <location>
        <begin position="60"/>
        <end position="81"/>
    </location>
</feature>
<reference evidence="7 8" key="2">
    <citation type="journal article" date="2011" name="ISME J.">
        <title>RNA-seq reveals cooperative metabolic interactions between two termite-gut spirochete species in co-culture.</title>
        <authorList>
            <person name="Rosenthal A.Z."/>
            <person name="Matson E.G."/>
            <person name="Eldar A."/>
            <person name="Leadbetter J.R."/>
        </authorList>
    </citation>
    <scope>NUCLEOTIDE SEQUENCE [LARGE SCALE GENOMIC DNA]</scope>
    <source>
        <strain evidence="8">ATCC BAA-887 / DSM 12427 / ZAS-2</strain>
    </source>
</reference>
<dbReference type="EMBL" id="CP001843">
    <property type="protein sequence ID" value="AEF85735.1"/>
    <property type="molecule type" value="Genomic_DNA"/>
</dbReference>
<dbReference type="OrthoDB" id="9769862at2"/>
<evidence type="ECO:0000256" key="5">
    <source>
        <dbReference type="ARBA" id="ARBA00023136"/>
    </source>
</evidence>
<sequence length="436" mass="48911">MVNRISRKIKKIFKLDIIKVFSFTSISTLVKMASGFIGVKVVAVIIGPTGVALVGQLNNFSSIIMAIATGGIITGVIKYIAQYKDDTDAVRAYIGTAVKITLSLSFICGLLLILTSRFLAFKILLDTKYSFIFIIFGLALSFYVGNTLLLAIINGYKQFNLYVKISIISSIIGLCLSLCLVIPFGVNGALINTVTSQSFVFIILLFLIKKANVPYLSKNYIWNRFDKSKAAHFFRFSLMTLVSAFCTPVSQLILRRYIIDNFSMQAAGWWEGINRLSHAYLMIITSSFSVYYLPKLSELSSAVSIKREIKTACKVIIPCLVVGLSSVYFNRFLIIDILFSSEFYEMSNLLFWRLIGDFFKVASWLIAYLMHAKAMAKLLISTEIIFSSLEIILSILLSNLIAMQGIMLGYAINYFIYFSLMVYLLINNGFKLEADL</sequence>
<dbReference type="KEGG" id="tpi:TREPR_0338"/>
<dbReference type="HOGENOM" id="CLU_042154_0_0_12"/>
<feature type="transmembrane region" description="Helical" evidence="6">
    <location>
        <begin position="131"/>
        <end position="153"/>
    </location>
</feature>
<proteinExistence type="predicted"/>
<feature type="transmembrane region" description="Helical" evidence="6">
    <location>
        <begin position="102"/>
        <end position="125"/>
    </location>
</feature>
<keyword evidence="8" id="KW-1185">Reference proteome</keyword>
<feature type="transmembrane region" description="Helical" evidence="6">
    <location>
        <begin position="407"/>
        <end position="426"/>
    </location>
</feature>
<dbReference type="Proteomes" id="UP000009223">
    <property type="component" value="Chromosome"/>
</dbReference>
<keyword evidence="4 6" id="KW-1133">Transmembrane helix</keyword>
<dbReference type="PANTHER" id="PTHR30250:SF30">
    <property type="entry name" value="LIPID III FLIPPASE"/>
    <property type="match status" value="1"/>
</dbReference>
<keyword evidence="3 6" id="KW-0812">Transmembrane</keyword>
<dbReference type="InterPro" id="IPR050833">
    <property type="entry name" value="Poly_Biosynth_Transport"/>
</dbReference>